<dbReference type="KEGG" id="melm:C7H73_02400"/>
<feature type="transmembrane region" description="Helical" evidence="6">
    <location>
        <begin position="47"/>
        <end position="67"/>
    </location>
</feature>
<evidence type="ECO:0000313" key="10">
    <source>
        <dbReference type="EMBL" id="AVP56641.1"/>
    </source>
</evidence>
<dbReference type="PANTHER" id="PTHR12526">
    <property type="entry name" value="GLYCOSYLTRANSFERASE"/>
    <property type="match status" value="1"/>
</dbReference>
<feature type="transmembrane region" description="Helical" evidence="6">
    <location>
        <begin position="193"/>
        <end position="211"/>
    </location>
</feature>
<dbReference type="SUPFAM" id="SSF53756">
    <property type="entry name" value="UDP-Glycosyltransferase/glycogen phosphorylase"/>
    <property type="match status" value="1"/>
</dbReference>
<evidence type="ECO:0000256" key="4">
    <source>
        <dbReference type="ARBA" id="ARBA00023136"/>
    </source>
</evidence>
<dbReference type="PANTHER" id="PTHR12526:SF630">
    <property type="entry name" value="GLYCOSYLTRANSFERASE"/>
    <property type="match status" value="1"/>
</dbReference>
<proteinExistence type="predicted"/>
<dbReference type="Proteomes" id="UP000241829">
    <property type="component" value="Chromosome"/>
</dbReference>
<comment type="subcellular location">
    <subcellularLocation>
        <location evidence="1">Membrane</location>
        <topology evidence="1">Multi-pass membrane protein</topology>
    </subcellularLocation>
</comment>
<name>A0A2P1NHY6_9BURK</name>
<dbReference type="GO" id="GO:0016020">
    <property type="term" value="C:membrane"/>
    <property type="evidence" value="ECO:0007669"/>
    <property type="project" value="UniProtKB-SubCell"/>
</dbReference>
<dbReference type="Pfam" id="PF13439">
    <property type="entry name" value="Glyco_transf_4"/>
    <property type="match status" value="1"/>
</dbReference>
<feature type="transmembrane region" description="Helical" evidence="6">
    <location>
        <begin position="351"/>
        <end position="372"/>
    </location>
</feature>
<feature type="domain" description="Glycosyl transferase family 1" evidence="7">
    <location>
        <begin position="650"/>
        <end position="804"/>
    </location>
</feature>
<dbReference type="Pfam" id="PF04932">
    <property type="entry name" value="Wzy_C"/>
    <property type="match status" value="1"/>
</dbReference>
<evidence type="ECO:0008006" key="12">
    <source>
        <dbReference type="Google" id="ProtNLM"/>
    </source>
</evidence>
<dbReference type="CDD" id="cd03801">
    <property type="entry name" value="GT4_PimA-like"/>
    <property type="match status" value="1"/>
</dbReference>
<accession>A0A2P1NHY6</accession>
<dbReference type="InterPro" id="IPR007016">
    <property type="entry name" value="O-antigen_ligase-rel_domated"/>
</dbReference>
<reference evidence="11" key="1">
    <citation type="submission" date="2018-03" db="EMBL/GenBank/DDBJ databases">
        <title>Genome sequencing of Melaminivora sp. strain SC2-7.</title>
        <authorList>
            <person name="Kim S.-J."/>
            <person name="Heo J."/>
            <person name="Ahn J.-H."/>
            <person name="Kwon S.-W."/>
        </authorList>
    </citation>
    <scope>NUCLEOTIDE SEQUENCE [LARGE SCALE GENOMIC DNA]</scope>
    <source>
        <strain evidence="11">SC2-7</strain>
    </source>
</reference>
<dbReference type="OrthoDB" id="832722at2"/>
<evidence type="ECO:0000259" key="7">
    <source>
        <dbReference type="Pfam" id="PF00534"/>
    </source>
</evidence>
<dbReference type="AlphaFoldDB" id="A0A2P1NHY6"/>
<evidence type="ECO:0000256" key="3">
    <source>
        <dbReference type="ARBA" id="ARBA00022989"/>
    </source>
</evidence>
<dbReference type="Gene3D" id="3.40.50.2000">
    <property type="entry name" value="Glycogen Phosphorylase B"/>
    <property type="match status" value="2"/>
</dbReference>
<protein>
    <recommendedName>
        <fullName evidence="12">Glycosyl transferase family 1</fullName>
    </recommendedName>
</protein>
<feature type="transmembrane region" description="Helical" evidence="6">
    <location>
        <begin position="133"/>
        <end position="155"/>
    </location>
</feature>
<keyword evidence="11" id="KW-1185">Reference proteome</keyword>
<feature type="domain" description="Glycosyltransferase subfamily 4-like N-terminal" evidence="9">
    <location>
        <begin position="542"/>
        <end position="644"/>
    </location>
</feature>
<evidence type="ECO:0000256" key="1">
    <source>
        <dbReference type="ARBA" id="ARBA00004141"/>
    </source>
</evidence>
<dbReference type="InterPro" id="IPR028098">
    <property type="entry name" value="Glyco_trans_4-like_N"/>
</dbReference>
<feature type="transmembrane region" description="Helical" evidence="6">
    <location>
        <begin position="79"/>
        <end position="96"/>
    </location>
</feature>
<evidence type="ECO:0000256" key="5">
    <source>
        <dbReference type="SAM" id="MobiDB-lite"/>
    </source>
</evidence>
<keyword evidence="3 6" id="KW-1133">Transmembrane helix</keyword>
<dbReference type="RefSeq" id="WP_106845201.1">
    <property type="nucleotide sequence ID" value="NZ_CP027792.1"/>
</dbReference>
<feature type="domain" description="O-antigen ligase-related" evidence="8">
    <location>
        <begin position="207"/>
        <end position="358"/>
    </location>
</feature>
<feature type="region of interest" description="Disordered" evidence="5">
    <location>
        <begin position="448"/>
        <end position="472"/>
    </location>
</feature>
<dbReference type="GO" id="GO:0016757">
    <property type="term" value="F:glycosyltransferase activity"/>
    <property type="evidence" value="ECO:0007669"/>
    <property type="project" value="InterPro"/>
</dbReference>
<evidence type="ECO:0000259" key="9">
    <source>
        <dbReference type="Pfam" id="PF13439"/>
    </source>
</evidence>
<feature type="transmembrane region" description="Helical" evidence="6">
    <location>
        <begin position="167"/>
        <end position="186"/>
    </location>
</feature>
<evidence type="ECO:0000313" key="11">
    <source>
        <dbReference type="Proteomes" id="UP000241829"/>
    </source>
</evidence>
<evidence type="ECO:0000256" key="6">
    <source>
        <dbReference type="SAM" id="Phobius"/>
    </source>
</evidence>
<keyword evidence="4 6" id="KW-0472">Membrane</keyword>
<organism evidence="10 11">
    <name type="scientific">Pulveribacter suum</name>
    <dbReference type="NCBI Taxonomy" id="2116657"/>
    <lineage>
        <taxon>Bacteria</taxon>
        <taxon>Pseudomonadati</taxon>
        <taxon>Pseudomonadota</taxon>
        <taxon>Betaproteobacteria</taxon>
        <taxon>Burkholderiales</taxon>
        <taxon>Comamonadaceae</taxon>
        <taxon>Pulveribacter</taxon>
    </lineage>
</organism>
<dbReference type="InterPro" id="IPR001296">
    <property type="entry name" value="Glyco_trans_1"/>
</dbReference>
<dbReference type="EMBL" id="CP027792">
    <property type="protein sequence ID" value="AVP56641.1"/>
    <property type="molecule type" value="Genomic_DNA"/>
</dbReference>
<keyword evidence="2 6" id="KW-0812">Transmembrane</keyword>
<evidence type="ECO:0000259" key="8">
    <source>
        <dbReference type="Pfam" id="PF04932"/>
    </source>
</evidence>
<dbReference type="Pfam" id="PF00534">
    <property type="entry name" value="Glycos_transf_1"/>
    <property type="match status" value="1"/>
</dbReference>
<sequence length="834" mass="91564">MRAPLKVALAVPTPVAGNGLKERLAKVTSMDVAVAALLMGSWVLPSGYSWGAGMLVLMGLWGLPRWLRAAAPMPMPMRWWLAAVALMAAGWSIHLIDHGQWQWKTLGLDRVLKYLAALIAIVAFCQRRPSWQAVTWGCAIGGMATGLFALWQVALQHLSRAEGYTNAIQFGNLALLMAVWCTALGLAGARKGWGTFLCGMGSLGGMLASLLSGSRGGWVTLPFLLLFLLWFLHPRRSTLSVSRRGWHALAAVSLLSVSVFALPIVHERMQLGLQEWIDADSRLASTSVGFRRAVWRYAWQQGQSAPLTGVGQLDFKEHMSAAIKQGRLPPEAVSFNHAHNEWLDMFAKRGWLGVLCLLAFFAVPALAFWQMLRQADAHLRVKLVPHDEQAWRWVRTAAVCGLLTVLGFLGFGLTQVMFAHNNGNVMYLMAVTLWLALATYGRPAMSGRPAQGNTGSNGADKQGSPGTAMDGPGTAAAPLRVMHFVSGGFSGATQVAIDLCAPHPGQQSLLVLRRRSMDITDRLEKLAAQGIEVRTVSRWSHWVTERQVAQLCREWRPDVFVAHGFSEHLWGRYGALRAGVSRMLHIEHNTRERYTARRLRQSLELARVTERIVGVSQAVRDVLVARGHPAEKCAAILNGIDLSRWQGGLPWEQREDAIVMPARFAQQKDHFTLIRAAAMLREQGLQPAVYLAGEGKSSWRKRAQRLAMSLGVADQVRFLGHVSDLPALCGRVKLAVLSTHYEGLGLGLIEAMACGCCGIGTDVEGVQEIITNGETGYLVPHEDARALALQLGHLLRHPDEALAIAVRGQNHVRATFDRQRMTQQYLELLRTPAG</sequence>
<feature type="transmembrane region" description="Helical" evidence="6">
    <location>
        <begin position="217"/>
        <end position="233"/>
    </location>
</feature>
<evidence type="ECO:0000256" key="2">
    <source>
        <dbReference type="ARBA" id="ARBA00022692"/>
    </source>
</evidence>
<gene>
    <name evidence="10" type="ORF">C7H73_02400</name>
</gene>
<feature type="transmembrane region" description="Helical" evidence="6">
    <location>
        <begin position="393"/>
        <end position="413"/>
    </location>
</feature>
<feature type="transmembrane region" description="Helical" evidence="6">
    <location>
        <begin position="245"/>
        <end position="265"/>
    </location>
</feature>